<dbReference type="Proteomes" id="UP000244677">
    <property type="component" value="Chromosome"/>
</dbReference>
<dbReference type="EMBL" id="CP020919">
    <property type="protein sequence ID" value="AWG26775.1"/>
    <property type="molecule type" value="Genomic_DNA"/>
</dbReference>
<gene>
    <name evidence="1" type="ORF">FK004_16830</name>
</gene>
<keyword evidence="2" id="KW-1185">Reference proteome</keyword>
<evidence type="ECO:0000313" key="1">
    <source>
        <dbReference type="EMBL" id="AWG26775.1"/>
    </source>
</evidence>
<evidence type="ECO:0000313" key="2">
    <source>
        <dbReference type="Proteomes" id="UP000244677"/>
    </source>
</evidence>
<reference evidence="1 2" key="1">
    <citation type="submission" date="2017-04" db="EMBL/GenBank/DDBJ databases">
        <title>Complete genome sequence of Flavobacterium kingsejong AJ004.</title>
        <authorList>
            <person name="Lee P.C."/>
        </authorList>
    </citation>
    <scope>NUCLEOTIDE SEQUENCE [LARGE SCALE GENOMIC DNA]</scope>
    <source>
        <strain evidence="1 2">AJ004</strain>
    </source>
</reference>
<organism evidence="1 2">
    <name type="scientific">Flavobacterium kingsejongi</name>
    <dbReference type="NCBI Taxonomy" id="1678728"/>
    <lineage>
        <taxon>Bacteria</taxon>
        <taxon>Pseudomonadati</taxon>
        <taxon>Bacteroidota</taxon>
        <taxon>Flavobacteriia</taxon>
        <taxon>Flavobacteriales</taxon>
        <taxon>Flavobacteriaceae</taxon>
        <taxon>Flavobacterium</taxon>
    </lineage>
</organism>
<name>A0A2S1LSN6_9FLAO</name>
<sequence length="111" mass="13119">MQLSCSKGEKYRINPKMEFTDAGMILINNDNFDYYNVSIIIDGKYYAYCGYLPSKMRKGFSYYEVDTTINYEKVKNARYNISLQNYEKNQILFTNELNQEVVNNKIVSRKS</sequence>
<dbReference type="AlphaFoldDB" id="A0A2S1LSN6"/>
<proteinExistence type="predicted"/>
<dbReference type="KEGG" id="fki:FK004_16830"/>
<accession>A0A2S1LSN6</accession>
<protein>
    <submittedName>
        <fullName evidence="1">Uncharacterized protein</fullName>
    </submittedName>
</protein>